<evidence type="ECO:0000259" key="3">
    <source>
        <dbReference type="Pfam" id="PF12850"/>
    </source>
</evidence>
<evidence type="ECO:0000256" key="1">
    <source>
        <dbReference type="ARBA" id="ARBA00008950"/>
    </source>
</evidence>
<evidence type="ECO:0000313" key="4">
    <source>
        <dbReference type="EMBL" id="SER24445.1"/>
    </source>
</evidence>
<organism evidence="4 5">
    <name type="scientific">Pseudomonas cuatrocienegasensis</name>
    <dbReference type="NCBI Taxonomy" id="543360"/>
    <lineage>
        <taxon>Bacteria</taxon>
        <taxon>Pseudomonadati</taxon>
        <taxon>Pseudomonadota</taxon>
        <taxon>Gammaproteobacteria</taxon>
        <taxon>Pseudomonadales</taxon>
        <taxon>Pseudomonadaceae</taxon>
        <taxon>Pseudomonas</taxon>
    </lineage>
</organism>
<accession>A0ABY1BNA7</accession>
<keyword evidence="2" id="KW-0479">Metal-binding</keyword>
<protein>
    <recommendedName>
        <fullName evidence="2">Phosphoesterase</fullName>
        <ecNumber evidence="2">3.1.4.-</ecNumber>
    </recommendedName>
</protein>
<comment type="caution">
    <text evidence="4">The sequence shown here is derived from an EMBL/GenBank/DDBJ whole genome shotgun (WGS) entry which is preliminary data.</text>
</comment>
<feature type="domain" description="Calcineurin-like phosphoesterase" evidence="3">
    <location>
        <begin position="10"/>
        <end position="149"/>
    </location>
</feature>
<evidence type="ECO:0000313" key="5">
    <source>
        <dbReference type="Proteomes" id="UP000198512"/>
    </source>
</evidence>
<dbReference type="InterPro" id="IPR000979">
    <property type="entry name" value="Phosphodiesterase_MJ0936/Vps29"/>
</dbReference>
<reference evidence="4 5" key="1">
    <citation type="submission" date="2016-10" db="EMBL/GenBank/DDBJ databases">
        <authorList>
            <person name="Varghese N."/>
            <person name="Submissions S."/>
        </authorList>
    </citation>
    <scope>NUCLEOTIDE SEQUENCE [LARGE SCALE GENOMIC DNA]</scope>
    <source>
        <strain evidence="4 5">CIP 109853</strain>
    </source>
</reference>
<dbReference type="Pfam" id="PF12850">
    <property type="entry name" value="Metallophos_2"/>
    <property type="match status" value="1"/>
</dbReference>
<dbReference type="InterPro" id="IPR024654">
    <property type="entry name" value="Calcineurin-like_PHP_lpxH"/>
</dbReference>
<sequence length="161" mass="17464">MTGAPPHRPLRIGLIADTHGLLRSAALERLQGCDHLIHAGDVGNPDILAALERIAPVSVVRGNNDTGDWAQNLPERLLVKIQRITLYILHDLKTLDIDPAAQGISAVISGHSHAPQQYERDGVLYLNPGSAGPRRFKLPISIAELHLDNGRLQAELIELPA</sequence>
<keyword evidence="5" id="KW-1185">Reference proteome</keyword>
<comment type="similarity">
    <text evidence="1 2">Belongs to the metallophosphoesterase superfamily. YfcE family.</text>
</comment>
<dbReference type="Proteomes" id="UP000198512">
    <property type="component" value="Unassembled WGS sequence"/>
</dbReference>
<dbReference type="EC" id="3.1.4.-" evidence="2"/>
<gene>
    <name evidence="4" type="ORF">SAMN05216600_1198</name>
</gene>
<comment type="cofactor">
    <cofactor evidence="2">
        <name>a divalent metal cation</name>
        <dbReference type="ChEBI" id="CHEBI:60240"/>
    </cofactor>
</comment>
<dbReference type="RefSeq" id="WP_090391065.1">
    <property type="nucleotide sequence ID" value="NZ_FOFP01000019.1"/>
</dbReference>
<evidence type="ECO:0000256" key="2">
    <source>
        <dbReference type="RuleBase" id="RU362039"/>
    </source>
</evidence>
<dbReference type="NCBIfam" id="TIGR00040">
    <property type="entry name" value="yfcE"/>
    <property type="match status" value="1"/>
</dbReference>
<proteinExistence type="inferred from homology"/>
<dbReference type="Gene3D" id="3.60.21.10">
    <property type="match status" value="1"/>
</dbReference>
<dbReference type="EMBL" id="FOFP01000019">
    <property type="protein sequence ID" value="SER24445.1"/>
    <property type="molecule type" value="Genomic_DNA"/>
</dbReference>
<name>A0ABY1BNA7_9PSED</name>
<dbReference type="PANTHER" id="PTHR11124">
    <property type="entry name" value="VACUOLAR SORTING PROTEIN VPS29"/>
    <property type="match status" value="1"/>
</dbReference>
<dbReference type="InterPro" id="IPR029052">
    <property type="entry name" value="Metallo-depent_PP-like"/>
</dbReference>
<dbReference type="SUPFAM" id="SSF56300">
    <property type="entry name" value="Metallo-dependent phosphatases"/>
    <property type="match status" value="1"/>
</dbReference>